<dbReference type="PANTHER" id="PTHR34701:SF1">
    <property type="entry name" value="TRANSCRIPTIONAL REGULATOR MRAZ"/>
    <property type="match status" value="1"/>
</dbReference>
<evidence type="ECO:0000256" key="3">
    <source>
        <dbReference type="ARBA" id="ARBA00022737"/>
    </source>
</evidence>
<dbReference type="GO" id="GO:0005737">
    <property type="term" value="C:cytoplasm"/>
    <property type="evidence" value="ECO:0007669"/>
    <property type="project" value="UniProtKB-UniRule"/>
</dbReference>
<dbReference type="PANTHER" id="PTHR34701">
    <property type="entry name" value="TRANSCRIPTIONAL REGULATOR MRAZ"/>
    <property type="match status" value="1"/>
</dbReference>
<dbReference type="GO" id="GO:2000143">
    <property type="term" value="P:negative regulation of DNA-templated transcription initiation"/>
    <property type="evidence" value="ECO:0007669"/>
    <property type="project" value="TreeGrafter"/>
</dbReference>
<dbReference type="NCBIfam" id="TIGR00242">
    <property type="entry name" value="division/cell wall cluster transcriptional repressor MraZ"/>
    <property type="match status" value="1"/>
</dbReference>
<comment type="similarity">
    <text evidence="7">Belongs to the MraZ family.</text>
</comment>
<dbReference type="InterPro" id="IPR020603">
    <property type="entry name" value="MraZ_dom"/>
</dbReference>
<accession>B6WAW1</accession>
<evidence type="ECO:0000256" key="4">
    <source>
        <dbReference type="ARBA" id="ARBA00023015"/>
    </source>
</evidence>
<dbReference type="InterPro" id="IPR003444">
    <property type="entry name" value="MraZ"/>
</dbReference>
<feature type="domain" description="SpoVT-AbrB" evidence="8">
    <location>
        <begin position="85"/>
        <end position="128"/>
    </location>
</feature>
<evidence type="ECO:0000256" key="5">
    <source>
        <dbReference type="ARBA" id="ARBA00023125"/>
    </source>
</evidence>
<evidence type="ECO:0000256" key="7">
    <source>
        <dbReference type="HAMAP-Rule" id="MF_01008"/>
    </source>
</evidence>
<evidence type="ECO:0000259" key="8">
    <source>
        <dbReference type="PROSITE" id="PS51740"/>
    </source>
</evidence>
<evidence type="ECO:0000256" key="6">
    <source>
        <dbReference type="ARBA" id="ARBA00023163"/>
    </source>
</evidence>
<evidence type="ECO:0000256" key="1">
    <source>
        <dbReference type="ARBA" id="ARBA00013860"/>
    </source>
</evidence>
<comment type="caution">
    <text evidence="9">The sequence shown here is derived from an EMBL/GenBank/DDBJ whole genome shotgun (WGS) entry which is preliminary data.</text>
</comment>
<dbReference type="PROSITE" id="PS51740">
    <property type="entry name" value="SPOVT_ABRB"/>
    <property type="match status" value="2"/>
</dbReference>
<evidence type="ECO:0000313" key="10">
    <source>
        <dbReference type="Proteomes" id="UP000005451"/>
    </source>
</evidence>
<dbReference type="CDD" id="cd16320">
    <property type="entry name" value="MraZ_N"/>
    <property type="match status" value="1"/>
</dbReference>
<organism evidence="9 10">
    <name type="scientific">Anaerococcus hydrogenalis DSM 7454</name>
    <dbReference type="NCBI Taxonomy" id="561177"/>
    <lineage>
        <taxon>Bacteria</taxon>
        <taxon>Bacillati</taxon>
        <taxon>Bacillota</taxon>
        <taxon>Tissierellia</taxon>
        <taxon>Tissierellales</taxon>
        <taxon>Peptoniphilaceae</taxon>
        <taxon>Anaerococcus</taxon>
    </lineage>
</organism>
<keyword evidence="6 7" id="KW-0804">Transcription</keyword>
<sequence>MEICGRRWVMFLGEFIHKLDSKNRIMMPSEFRDDLGSEFYVTKGPERSLVLYTIDEFEKRAKKFEDLSYQNKNNRAMKRLFFSSTIKAYLDKQGRVLLNKQLREYANLNKEAIIIGNNTNIEIWDLDNWNDYIGDVEVNLSEIMDQ</sequence>
<gene>
    <name evidence="7 9" type="primary">mraZ</name>
    <name evidence="9" type="ORF">ANHYDRO_01644</name>
</gene>
<evidence type="ECO:0000313" key="9">
    <source>
        <dbReference type="EMBL" id="EEB35461.1"/>
    </source>
</evidence>
<keyword evidence="4 7" id="KW-0805">Transcription regulation</keyword>
<dbReference type="eggNOG" id="COG2001">
    <property type="taxonomic scope" value="Bacteria"/>
</dbReference>
<dbReference type="CDD" id="cd16321">
    <property type="entry name" value="MraZ_C"/>
    <property type="match status" value="1"/>
</dbReference>
<keyword evidence="2 7" id="KW-0963">Cytoplasm</keyword>
<reference evidence="9 10" key="2">
    <citation type="submission" date="2008-10" db="EMBL/GenBank/DDBJ databases">
        <title>Draft genome sequence of Anaerococcus hydrogenalis (DSM 7454).</title>
        <authorList>
            <person name="Sudarsanam P."/>
            <person name="Ley R."/>
            <person name="Guruge J."/>
            <person name="Turnbaugh P.J."/>
            <person name="Mahowald M."/>
            <person name="Liep D."/>
            <person name="Gordon J."/>
        </authorList>
    </citation>
    <scope>NUCLEOTIDE SEQUENCE [LARGE SCALE GENOMIC DNA]</scope>
    <source>
        <strain evidence="9 10">DSM 7454</strain>
    </source>
</reference>
<proteinExistence type="inferred from homology"/>
<dbReference type="InterPro" id="IPR037914">
    <property type="entry name" value="SpoVT-AbrB_sf"/>
</dbReference>
<dbReference type="InterPro" id="IPR035642">
    <property type="entry name" value="MraZ_N"/>
</dbReference>
<evidence type="ECO:0000256" key="2">
    <source>
        <dbReference type="ARBA" id="ARBA00022490"/>
    </source>
</evidence>
<dbReference type="HAMAP" id="MF_01008">
    <property type="entry name" value="MraZ"/>
    <property type="match status" value="1"/>
</dbReference>
<dbReference type="InterPro" id="IPR007159">
    <property type="entry name" value="SpoVT-AbrB_dom"/>
</dbReference>
<feature type="domain" description="SpoVT-AbrB" evidence="8">
    <location>
        <begin position="14"/>
        <end position="56"/>
    </location>
</feature>
<keyword evidence="5 7" id="KW-0238">DNA-binding</keyword>
<dbReference type="GO" id="GO:0009295">
    <property type="term" value="C:nucleoid"/>
    <property type="evidence" value="ECO:0007669"/>
    <property type="project" value="UniProtKB-SubCell"/>
</dbReference>
<keyword evidence="3" id="KW-0677">Repeat</keyword>
<dbReference type="GO" id="GO:0000976">
    <property type="term" value="F:transcription cis-regulatory region binding"/>
    <property type="evidence" value="ECO:0007669"/>
    <property type="project" value="TreeGrafter"/>
</dbReference>
<protein>
    <recommendedName>
        <fullName evidence="1 7">Transcriptional regulator MraZ</fullName>
    </recommendedName>
</protein>
<dbReference type="GO" id="GO:0003700">
    <property type="term" value="F:DNA-binding transcription factor activity"/>
    <property type="evidence" value="ECO:0007669"/>
    <property type="project" value="UniProtKB-UniRule"/>
</dbReference>
<dbReference type="AlphaFoldDB" id="B6WAW1"/>
<comment type="subcellular location">
    <subcellularLocation>
        <location evidence="7">Cytoplasm</location>
        <location evidence="7">Nucleoid</location>
    </subcellularLocation>
</comment>
<dbReference type="STRING" id="561177.ANHYDRO_01644"/>
<dbReference type="InterPro" id="IPR035644">
    <property type="entry name" value="MraZ_C"/>
</dbReference>
<comment type="subunit">
    <text evidence="7">Forms oligomers.</text>
</comment>
<dbReference type="InterPro" id="IPR038619">
    <property type="entry name" value="MraZ_sf"/>
</dbReference>
<dbReference type="SUPFAM" id="SSF89447">
    <property type="entry name" value="AbrB/MazE/MraZ-like"/>
    <property type="match status" value="1"/>
</dbReference>
<dbReference type="Gene3D" id="3.40.1550.20">
    <property type="entry name" value="Transcriptional regulator MraZ domain"/>
    <property type="match status" value="1"/>
</dbReference>
<dbReference type="EMBL" id="ABXA01000043">
    <property type="protein sequence ID" value="EEB35461.1"/>
    <property type="molecule type" value="Genomic_DNA"/>
</dbReference>
<dbReference type="Proteomes" id="UP000005451">
    <property type="component" value="Unassembled WGS sequence"/>
</dbReference>
<reference evidence="9 10" key="1">
    <citation type="submission" date="2008-09" db="EMBL/GenBank/DDBJ databases">
        <authorList>
            <person name="Fulton L."/>
            <person name="Clifton S."/>
            <person name="Fulton B."/>
            <person name="Xu J."/>
            <person name="Minx P."/>
            <person name="Pepin K.H."/>
            <person name="Johnson M."/>
            <person name="Thiruvilangam P."/>
            <person name="Bhonagiri V."/>
            <person name="Nash W.E."/>
            <person name="Mardis E.R."/>
            <person name="Wilson R.K."/>
        </authorList>
    </citation>
    <scope>NUCLEOTIDE SEQUENCE [LARGE SCALE GENOMIC DNA]</scope>
    <source>
        <strain evidence="9 10">DSM 7454</strain>
    </source>
</reference>
<dbReference type="Pfam" id="PF02381">
    <property type="entry name" value="MraZ"/>
    <property type="match status" value="2"/>
</dbReference>
<name>B6WAW1_9FIRM</name>